<dbReference type="SUPFAM" id="SSF57959">
    <property type="entry name" value="Leucine zipper domain"/>
    <property type="match status" value="1"/>
</dbReference>
<organism evidence="3 4">
    <name type="scientific">Pomacea canaliculata</name>
    <name type="common">Golden apple snail</name>
    <dbReference type="NCBI Taxonomy" id="400727"/>
    <lineage>
        <taxon>Eukaryota</taxon>
        <taxon>Metazoa</taxon>
        <taxon>Spiralia</taxon>
        <taxon>Lophotrochozoa</taxon>
        <taxon>Mollusca</taxon>
        <taxon>Gastropoda</taxon>
        <taxon>Caenogastropoda</taxon>
        <taxon>Architaenioglossa</taxon>
        <taxon>Ampullarioidea</taxon>
        <taxon>Ampullariidae</taxon>
        <taxon>Pomacea</taxon>
    </lineage>
</organism>
<protein>
    <recommendedName>
        <fullName evidence="2">BZIP domain-containing protein</fullName>
    </recommendedName>
</protein>
<dbReference type="PROSITE" id="PS50217">
    <property type="entry name" value="BZIP"/>
    <property type="match status" value="1"/>
</dbReference>
<feature type="compositionally biased region" description="Polar residues" evidence="1">
    <location>
        <begin position="178"/>
        <end position="192"/>
    </location>
</feature>
<evidence type="ECO:0000313" key="3">
    <source>
        <dbReference type="EMBL" id="PVD39284.1"/>
    </source>
</evidence>
<dbReference type="EMBL" id="PZQS01000001">
    <property type="protein sequence ID" value="PVD39284.1"/>
    <property type="molecule type" value="Genomic_DNA"/>
</dbReference>
<dbReference type="PROSITE" id="PS00036">
    <property type="entry name" value="BZIP_BASIC"/>
    <property type="match status" value="1"/>
</dbReference>
<feature type="compositionally biased region" description="Basic and acidic residues" evidence="1">
    <location>
        <begin position="28"/>
        <end position="46"/>
    </location>
</feature>
<feature type="compositionally biased region" description="Basic and acidic residues" evidence="1">
    <location>
        <begin position="53"/>
        <end position="65"/>
    </location>
</feature>
<sequence>MCDGKDKLRQRLKEKRVNEGLGDIPDDLFEKKPRHEMTQEEKTKTAERRKKNKEAAEKSRKRKKEEFERLQLENDQLTQDKCDLTALIQSLKDKLQEQRQTNERLQLTNESLKRWIAKRANELGLGKHFYKDLKNKQQKHQHSTAHDAGDSMDSSDSVLRGDPSFGSHSLQSDKDNGNTRLQASPRTMSSTDALPASPGNAESPTHVSSASARDLPASCITEPSDVSSTYNNVPHEPRSPDQTCDGEQIVVSGHVEHGEQGDVYYEHVGEEEVVYLTPGTILVVHDDPQVPSVTSSSSPQHPEGSEVVSSISKAMAVLNGDVGDAVASTVNVSSASHVDTEVAIETLLRQGYKVEMPSAGVLRKSGKREAHGEENVVQVELDHNYRTVPVGLAPQLPATTGVGAAPPGTGVQVTAGSQQFRMIPISESQYLTLNMPVTV</sequence>
<evidence type="ECO:0000259" key="2">
    <source>
        <dbReference type="PROSITE" id="PS50217"/>
    </source>
</evidence>
<feature type="compositionally biased region" description="Basic and acidic residues" evidence="1">
    <location>
        <begin position="1"/>
        <end position="18"/>
    </location>
</feature>
<dbReference type="GO" id="GO:0006357">
    <property type="term" value="P:regulation of transcription by RNA polymerase II"/>
    <property type="evidence" value="ECO:0007669"/>
    <property type="project" value="InterPro"/>
</dbReference>
<dbReference type="InterPro" id="IPR000837">
    <property type="entry name" value="AP-1"/>
</dbReference>
<feature type="region of interest" description="Disordered" evidence="1">
    <location>
        <begin position="1"/>
        <end position="65"/>
    </location>
</feature>
<gene>
    <name evidence="3" type="ORF">C0Q70_01912</name>
</gene>
<dbReference type="InterPro" id="IPR046347">
    <property type="entry name" value="bZIP_sf"/>
</dbReference>
<feature type="compositionally biased region" description="Polar residues" evidence="1">
    <location>
        <begin position="200"/>
        <end position="211"/>
    </location>
</feature>
<dbReference type="Proteomes" id="UP000245119">
    <property type="component" value="Linkage Group LG1"/>
</dbReference>
<feature type="domain" description="BZIP" evidence="2">
    <location>
        <begin position="42"/>
        <end position="105"/>
    </location>
</feature>
<keyword evidence="4" id="KW-1185">Reference proteome</keyword>
<evidence type="ECO:0000256" key="1">
    <source>
        <dbReference type="SAM" id="MobiDB-lite"/>
    </source>
</evidence>
<dbReference type="InterPro" id="IPR004827">
    <property type="entry name" value="bZIP"/>
</dbReference>
<reference evidence="3 4" key="1">
    <citation type="submission" date="2018-04" db="EMBL/GenBank/DDBJ databases">
        <title>The genome of golden apple snail Pomacea canaliculata provides insight into stress tolerance and invasive adaptation.</title>
        <authorList>
            <person name="Liu C."/>
            <person name="Liu B."/>
            <person name="Ren Y."/>
            <person name="Zhang Y."/>
            <person name="Wang H."/>
            <person name="Li S."/>
            <person name="Jiang F."/>
            <person name="Yin L."/>
            <person name="Zhang G."/>
            <person name="Qian W."/>
            <person name="Fan W."/>
        </authorList>
    </citation>
    <scope>NUCLEOTIDE SEQUENCE [LARGE SCALE GENOMIC DNA]</scope>
    <source>
        <strain evidence="3">SZHN2017</strain>
        <tissue evidence="3">Muscle</tissue>
    </source>
</reference>
<dbReference type="CDD" id="cd14686">
    <property type="entry name" value="bZIP"/>
    <property type="match status" value="1"/>
</dbReference>
<proteinExistence type="predicted"/>
<dbReference type="OrthoDB" id="10669195at2759"/>
<evidence type="ECO:0000313" key="4">
    <source>
        <dbReference type="Proteomes" id="UP000245119"/>
    </source>
</evidence>
<dbReference type="PRINTS" id="PR00042">
    <property type="entry name" value="LEUZIPPRFOS"/>
</dbReference>
<comment type="caution">
    <text evidence="3">The sequence shown here is derived from an EMBL/GenBank/DDBJ whole genome shotgun (WGS) entry which is preliminary data.</text>
</comment>
<dbReference type="GO" id="GO:0003700">
    <property type="term" value="F:DNA-binding transcription factor activity"/>
    <property type="evidence" value="ECO:0007669"/>
    <property type="project" value="InterPro"/>
</dbReference>
<dbReference type="AlphaFoldDB" id="A0A2T7Q0T4"/>
<feature type="region of interest" description="Disordered" evidence="1">
    <location>
        <begin position="134"/>
        <end position="245"/>
    </location>
</feature>
<dbReference type="STRING" id="400727.A0A2T7Q0T4"/>
<dbReference type="Gene3D" id="1.20.5.170">
    <property type="match status" value="1"/>
</dbReference>
<dbReference type="SMART" id="SM00338">
    <property type="entry name" value="BRLZ"/>
    <property type="match status" value="1"/>
</dbReference>
<name>A0A2T7Q0T4_POMCA</name>
<dbReference type="GO" id="GO:0003677">
    <property type="term" value="F:DNA binding"/>
    <property type="evidence" value="ECO:0007669"/>
    <property type="project" value="InterPro"/>
</dbReference>
<accession>A0A2T7Q0T4</accession>